<gene>
    <name evidence="7" type="ORF">H9867_04410</name>
</gene>
<dbReference type="PANTHER" id="PTHR30532">
    <property type="entry name" value="IRON III DICITRATE-BINDING PERIPLASMIC PROTEIN"/>
    <property type="match status" value="1"/>
</dbReference>
<proteinExistence type="inferred from homology"/>
<evidence type="ECO:0000256" key="4">
    <source>
        <dbReference type="ARBA" id="ARBA00022729"/>
    </source>
</evidence>
<dbReference type="PANTHER" id="PTHR30532:SF28">
    <property type="entry name" value="PETROBACTIN-BINDING PROTEIN YCLQ"/>
    <property type="match status" value="1"/>
</dbReference>
<evidence type="ECO:0000256" key="1">
    <source>
        <dbReference type="ARBA" id="ARBA00004196"/>
    </source>
</evidence>
<evidence type="ECO:0000256" key="3">
    <source>
        <dbReference type="ARBA" id="ARBA00022448"/>
    </source>
</evidence>
<reference evidence="7" key="1">
    <citation type="journal article" date="2021" name="PeerJ">
        <title>Extensive microbial diversity within the chicken gut microbiome revealed by metagenomics and culture.</title>
        <authorList>
            <person name="Gilroy R."/>
            <person name="Ravi A."/>
            <person name="Getino M."/>
            <person name="Pursley I."/>
            <person name="Horton D.L."/>
            <person name="Alikhan N.F."/>
            <person name="Baker D."/>
            <person name="Gharbi K."/>
            <person name="Hall N."/>
            <person name="Watson M."/>
            <person name="Adriaenssens E.M."/>
            <person name="Foster-Nyarko E."/>
            <person name="Jarju S."/>
            <person name="Secka A."/>
            <person name="Antonio M."/>
            <person name="Oren A."/>
            <person name="Chaudhuri R.R."/>
            <person name="La Ragione R."/>
            <person name="Hildebrand F."/>
            <person name="Pallen M.J."/>
        </authorList>
    </citation>
    <scope>NUCLEOTIDE SEQUENCE</scope>
    <source>
        <strain evidence="7">4376</strain>
    </source>
</reference>
<evidence type="ECO:0000313" key="7">
    <source>
        <dbReference type="EMBL" id="HIW95711.1"/>
    </source>
</evidence>
<reference evidence="7" key="2">
    <citation type="submission" date="2021-04" db="EMBL/GenBank/DDBJ databases">
        <authorList>
            <person name="Gilroy R."/>
        </authorList>
    </citation>
    <scope>NUCLEOTIDE SEQUENCE</scope>
    <source>
        <strain evidence="7">4376</strain>
    </source>
</reference>
<dbReference type="Proteomes" id="UP000824189">
    <property type="component" value="Unassembled WGS sequence"/>
</dbReference>
<sequence length="334" mass="35749">MIAALTAAGLGLAACNSEGADSSGSTASSSATGSESAAANAEGTVTVEDNHGTQEIAVPAQRVASTDNRTFEVLDQWGVELVAAPKGLVPATVPDYKDNEDIADMGTHREPDLEALVAAQPDLIVNGQRFASQYEDIKKLNPDASIIELEPRDGEPFDEELRRQVLTLGEVFDKQDEAQQMVDDFDKALERAKKAYNKDQTVMAVNVSGGEIGYVAPGVGRVWGPVFEWLDLTPALEIEGGSENHEGDDISVEAIADSNPDWILALDRDAAISAGQEEGYRPAKDVLEDNAALKQVTALKEGHLVFAPEDTYTNESILTYTEILNQLADAFEGK</sequence>
<comment type="subcellular location">
    <subcellularLocation>
        <location evidence="1">Cell envelope</location>
    </subcellularLocation>
</comment>
<evidence type="ECO:0000313" key="8">
    <source>
        <dbReference type="Proteomes" id="UP000824189"/>
    </source>
</evidence>
<evidence type="ECO:0000256" key="2">
    <source>
        <dbReference type="ARBA" id="ARBA00008814"/>
    </source>
</evidence>
<dbReference type="GO" id="GO:0030288">
    <property type="term" value="C:outer membrane-bounded periplasmic space"/>
    <property type="evidence" value="ECO:0007669"/>
    <property type="project" value="TreeGrafter"/>
</dbReference>
<comment type="caution">
    <text evidence="7">The sequence shown here is derived from an EMBL/GenBank/DDBJ whole genome shotgun (WGS) entry which is preliminary data.</text>
</comment>
<keyword evidence="3" id="KW-0813">Transport</keyword>
<accession>A0A9D1RZT6</accession>
<organism evidence="7 8">
    <name type="scientific">Candidatus Corynebacterium gallistercoris</name>
    <dbReference type="NCBI Taxonomy" id="2838530"/>
    <lineage>
        <taxon>Bacteria</taxon>
        <taxon>Bacillati</taxon>
        <taxon>Actinomycetota</taxon>
        <taxon>Actinomycetes</taxon>
        <taxon>Mycobacteriales</taxon>
        <taxon>Corynebacteriaceae</taxon>
        <taxon>Corynebacterium</taxon>
    </lineage>
</organism>
<dbReference type="Gene3D" id="3.40.50.1980">
    <property type="entry name" value="Nitrogenase molybdenum iron protein domain"/>
    <property type="match status" value="2"/>
</dbReference>
<keyword evidence="4" id="KW-0732">Signal</keyword>
<protein>
    <submittedName>
        <fullName evidence="7">ABC transporter substrate-binding protein</fullName>
    </submittedName>
</protein>
<dbReference type="EMBL" id="DXFZ01000052">
    <property type="protein sequence ID" value="HIW95711.1"/>
    <property type="molecule type" value="Genomic_DNA"/>
</dbReference>
<evidence type="ECO:0000259" key="6">
    <source>
        <dbReference type="PROSITE" id="PS50983"/>
    </source>
</evidence>
<feature type="region of interest" description="Disordered" evidence="5">
    <location>
        <begin position="17"/>
        <end position="42"/>
    </location>
</feature>
<dbReference type="InterPro" id="IPR051313">
    <property type="entry name" value="Bact_iron-sidero_bind"/>
</dbReference>
<evidence type="ECO:0000256" key="5">
    <source>
        <dbReference type="SAM" id="MobiDB-lite"/>
    </source>
</evidence>
<dbReference type="GO" id="GO:1901678">
    <property type="term" value="P:iron coordination entity transport"/>
    <property type="evidence" value="ECO:0007669"/>
    <property type="project" value="UniProtKB-ARBA"/>
</dbReference>
<feature type="domain" description="Fe/B12 periplasmic-binding" evidence="6">
    <location>
        <begin position="62"/>
        <end position="334"/>
    </location>
</feature>
<dbReference type="SUPFAM" id="SSF53807">
    <property type="entry name" value="Helical backbone' metal receptor"/>
    <property type="match status" value="1"/>
</dbReference>
<dbReference type="Pfam" id="PF01497">
    <property type="entry name" value="Peripla_BP_2"/>
    <property type="match status" value="1"/>
</dbReference>
<dbReference type="InterPro" id="IPR002491">
    <property type="entry name" value="ABC_transptr_periplasmic_BD"/>
</dbReference>
<dbReference type="PROSITE" id="PS50983">
    <property type="entry name" value="FE_B12_PBP"/>
    <property type="match status" value="1"/>
</dbReference>
<comment type="similarity">
    <text evidence="2">Belongs to the bacterial solute-binding protein 8 family.</text>
</comment>
<dbReference type="AlphaFoldDB" id="A0A9D1RZT6"/>
<name>A0A9D1RZT6_9CORY</name>